<gene>
    <name evidence="9" type="ORF">LWF01_15345</name>
</gene>
<evidence type="ECO:0000256" key="4">
    <source>
        <dbReference type="ARBA" id="ARBA00022475"/>
    </source>
</evidence>
<dbReference type="InterPro" id="IPR050388">
    <property type="entry name" value="ABC_Ni/Peptide_Import"/>
</dbReference>
<dbReference type="RefSeq" id="WP_349638239.1">
    <property type="nucleotide sequence ID" value="NZ_CP090958.1"/>
</dbReference>
<dbReference type="InterPro" id="IPR017871">
    <property type="entry name" value="ABC_transporter-like_CS"/>
</dbReference>
<evidence type="ECO:0000259" key="8">
    <source>
        <dbReference type="PROSITE" id="PS50893"/>
    </source>
</evidence>
<organism evidence="9 10">
    <name type="scientific">Saxibacter everestensis</name>
    <dbReference type="NCBI Taxonomy" id="2909229"/>
    <lineage>
        <taxon>Bacteria</taxon>
        <taxon>Bacillati</taxon>
        <taxon>Actinomycetota</taxon>
        <taxon>Actinomycetes</taxon>
        <taxon>Micrococcales</taxon>
        <taxon>Brevibacteriaceae</taxon>
        <taxon>Saxibacter</taxon>
    </lineage>
</organism>
<sequence length="573" mass="61157">MTENVLEVSGLRVEFSTESGTITGVDGVDLEIAPGEVLALVGESGSGKSTVALSIMGLLSRNASASGEVRVSGERINPDDPISMSAKRGSLMGMVFQEPSTALNPLHRIGDQIAEVVRNHGTAGRSAAQQRAVELLRLVGIPQPEIKARAYPHQLSGGQRQRVVIAIAIANSPKLLVADEPTTALDVTVQAEILDLLRDLAERTGTSVLLVTHNMGVVADFADRVAVMLNGEIVESGTVDDVLLRPEHDYTVKLLAAVPRLRWDVVEESPARKTDDVEPADATVIELENVSVVYGRGRKAFRALDGVSFGVKKGTTLGLVGESGSGKSTAGRTAIGLIKPSSGAVRLFGQDFASLRRPERRRLQSKIGIVLQDPVASLDPRMGVLDCVAEPLLVHGRPVADSSRSAGRYSRNDARRAVADMLDAVHLPAGVISRYPHELSGGQRQRISLARALILDPQLLIADEATSALDVSVQASVLGILSELQQRLGFACLFISHDLAVVQEMAQNVVVLRNGRVVEAGPTAATLVRPQDDYTSALLAAVPVPDPVAQRERRLARLRDKTQFDQAQGDRVS</sequence>
<dbReference type="InterPro" id="IPR013563">
    <property type="entry name" value="Oligopep_ABC_C"/>
</dbReference>
<dbReference type="NCBIfam" id="NF008453">
    <property type="entry name" value="PRK11308.1"/>
    <property type="match status" value="2"/>
</dbReference>
<dbReference type="PROSITE" id="PS50893">
    <property type="entry name" value="ABC_TRANSPORTER_2"/>
    <property type="match status" value="2"/>
</dbReference>
<dbReference type="NCBIfam" id="NF007739">
    <property type="entry name" value="PRK10419.1"/>
    <property type="match status" value="2"/>
</dbReference>
<keyword evidence="7" id="KW-0472">Membrane</keyword>
<dbReference type="SMART" id="SM00382">
    <property type="entry name" value="AAA"/>
    <property type="match status" value="2"/>
</dbReference>
<keyword evidence="5" id="KW-0547">Nucleotide-binding</keyword>
<dbReference type="SUPFAM" id="SSF52540">
    <property type="entry name" value="P-loop containing nucleoside triphosphate hydrolases"/>
    <property type="match status" value="2"/>
</dbReference>
<keyword evidence="6 9" id="KW-0067">ATP-binding</keyword>
<dbReference type="PANTHER" id="PTHR43297:SF2">
    <property type="entry name" value="DIPEPTIDE TRANSPORT ATP-BINDING PROTEIN DPPD"/>
    <property type="match status" value="1"/>
</dbReference>
<feature type="domain" description="ABC transporter" evidence="8">
    <location>
        <begin position="285"/>
        <end position="539"/>
    </location>
</feature>
<evidence type="ECO:0000256" key="2">
    <source>
        <dbReference type="ARBA" id="ARBA00005417"/>
    </source>
</evidence>
<evidence type="ECO:0000256" key="1">
    <source>
        <dbReference type="ARBA" id="ARBA00004202"/>
    </source>
</evidence>
<dbReference type="Gene3D" id="3.40.50.300">
    <property type="entry name" value="P-loop containing nucleotide triphosphate hydrolases"/>
    <property type="match status" value="2"/>
</dbReference>
<keyword evidence="4" id="KW-1003">Cell membrane</keyword>
<dbReference type="EMBL" id="CP090958">
    <property type="protein sequence ID" value="WGW11449.1"/>
    <property type="molecule type" value="Genomic_DNA"/>
</dbReference>
<reference evidence="9 10" key="1">
    <citation type="submission" date="2023-05" db="EMBL/GenBank/DDBJ databases">
        <title>Lithophilousrod everest ZFBP1038 complete genpme.</title>
        <authorList>
            <person name="Tian M."/>
        </authorList>
    </citation>
    <scope>NUCLEOTIDE SEQUENCE [LARGE SCALE GENOMIC DNA]</scope>
    <source>
        <strain evidence="9 10">ZFBP1038</strain>
    </source>
</reference>
<evidence type="ECO:0000256" key="7">
    <source>
        <dbReference type="ARBA" id="ARBA00023136"/>
    </source>
</evidence>
<evidence type="ECO:0000256" key="3">
    <source>
        <dbReference type="ARBA" id="ARBA00022448"/>
    </source>
</evidence>
<dbReference type="Pfam" id="PF00005">
    <property type="entry name" value="ABC_tran"/>
    <property type="match status" value="2"/>
</dbReference>
<dbReference type="CDD" id="cd03257">
    <property type="entry name" value="ABC_NikE_OppD_transporters"/>
    <property type="match status" value="2"/>
</dbReference>
<dbReference type="Proteomes" id="UP001209083">
    <property type="component" value="Chromosome"/>
</dbReference>
<proteinExistence type="inferred from homology"/>
<dbReference type="InterPro" id="IPR027417">
    <property type="entry name" value="P-loop_NTPase"/>
</dbReference>
<name>A0ABY8QR29_9MICO</name>
<keyword evidence="10" id="KW-1185">Reference proteome</keyword>
<dbReference type="InterPro" id="IPR003593">
    <property type="entry name" value="AAA+_ATPase"/>
</dbReference>
<feature type="domain" description="ABC transporter" evidence="8">
    <location>
        <begin position="8"/>
        <end position="255"/>
    </location>
</feature>
<dbReference type="InterPro" id="IPR003439">
    <property type="entry name" value="ABC_transporter-like_ATP-bd"/>
</dbReference>
<evidence type="ECO:0000313" key="10">
    <source>
        <dbReference type="Proteomes" id="UP001209083"/>
    </source>
</evidence>
<evidence type="ECO:0000256" key="5">
    <source>
        <dbReference type="ARBA" id="ARBA00022741"/>
    </source>
</evidence>
<comment type="similarity">
    <text evidence="2">Belongs to the ABC transporter superfamily.</text>
</comment>
<dbReference type="PANTHER" id="PTHR43297">
    <property type="entry name" value="OLIGOPEPTIDE TRANSPORT ATP-BINDING PROTEIN APPD"/>
    <property type="match status" value="1"/>
</dbReference>
<evidence type="ECO:0000313" key="9">
    <source>
        <dbReference type="EMBL" id="WGW11449.1"/>
    </source>
</evidence>
<protein>
    <submittedName>
        <fullName evidence="9">ABC transporter ATP-binding protein</fullName>
    </submittedName>
</protein>
<comment type="subcellular location">
    <subcellularLocation>
        <location evidence="1">Cell membrane</location>
        <topology evidence="1">Peripheral membrane protein</topology>
    </subcellularLocation>
</comment>
<dbReference type="GO" id="GO:0005524">
    <property type="term" value="F:ATP binding"/>
    <property type="evidence" value="ECO:0007669"/>
    <property type="project" value="UniProtKB-KW"/>
</dbReference>
<dbReference type="PROSITE" id="PS00211">
    <property type="entry name" value="ABC_TRANSPORTER_1"/>
    <property type="match status" value="2"/>
</dbReference>
<dbReference type="Pfam" id="PF08352">
    <property type="entry name" value="oligo_HPY"/>
    <property type="match status" value="2"/>
</dbReference>
<accession>A0ABY8QR29</accession>
<evidence type="ECO:0000256" key="6">
    <source>
        <dbReference type="ARBA" id="ARBA00022840"/>
    </source>
</evidence>
<keyword evidence="3" id="KW-0813">Transport</keyword>